<protein>
    <submittedName>
        <fullName evidence="1">Uncharacterized protein</fullName>
    </submittedName>
</protein>
<organism evidence="1 2">
    <name type="scientific">Rhododendron molle</name>
    <name type="common">Chinese azalea</name>
    <name type="synonym">Azalea mollis</name>
    <dbReference type="NCBI Taxonomy" id="49168"/>
    <lineage>
        <taxon>Eukaryota</taxon>
        <taxon>Viridiplantae</taxon>
        <taxon>Streptophyta</taxon>
        <taxon>Embryophyta</taxon>
        <taxon>Tracheophyta</taxon>
        <taxon>Spermatophyta</taxon>
        <taxon>Magnoliopsida</taxon>
        <taxon>eudicotyledons</taxon>
        <taxon>Gunneridae</taxon>
        <taxon>Pentapetalae</taxon>
        <taxon>asterids</taxon>
        <taxon>Ericales</taxon>
        <taxon>Ericaceae</taxon>
        <taxon>Ericoideae</taxon>
        <taxon>Rhodoreae</taxon>
        <taxon>Rhododendron</taxon>
    </lineage>
</organism>
<proteinExistence type="predicted"/>
<dbReference type="Proteomes" id="UP001062846">
    <property type="component" value="Chromosome 12"/>
</dbReference>
<evidence type="ECO:0000313" key="2">
    <source>
        <dbReference type="Proteomes" id="UP001062846"/>
    </source>
</evidence>
<comment type="caution">
    <text evidence="1">The sequence shown here is derived from an EMBL/GenBank/DDBJ whole genome shotgun (WGS) entry which is preliminary data.</text>
</comment>
<reference evidence="1" key="1">
    <citation type="submission" date="2022-02" db="EMBL/GenBank/DDBJ databases">
        <title>Plant Genome Project.</title>
        <authorList>
            <person name="Zhang R.-G."/>
        </authorList>
    </citation>
    <scope>NUCLEOTIDE SEQUENCE</scope>
    <source>
        <strain evidence="1">AT1</strain>
    </source>
</reference>
<dbReference type="EMBL" id="CM046399">
    <property type="protein sequence ID" value="KAI8529129.1"/>
    <property type="molecule type" value="Genomic_DNA"/>
</dbReference>
<name>A0ACC0LL92_RHOML</name>
<sequence>MANHPLGNILLDCRSLMEEYEVVTIKYVYREANRQSPSFPDKEYNAPRREQNSTKLGFSRNQVRSSRRKESSKSMAADEAKTSVRVLCRRLIIINKNEQPGLQWLIGSPFFPPFTIVSTFRCIHTLPSSPLSPRYSTESDDLRSLLLRGFEVIGALIVGDNSDLEQVASEAVSASRNLRKFLSGNVDGRDSEDQDLVGAVADLNTGNLRFFVSRSGNSTRLESVDGVIYDDQPEKYVWERGCLLRCELQIKLPVCFPVESPKGAMIIVNSKDIVEADSEAEDMYFRATDAIAARFRDPQATYIIEAFNEPSAEVPHPVVLRGVELVSDLGNTDVSNATAEEADARTVSCSYFCSKRKNVSSFKSVEEDADKIQFSVLLNRSVKSPKYAAPIAEYFPALKEAKLLVVDYKLQVLCYAAKDLSLEKAVSNLIILGLIDQICTMKNIISPNLLRQHPLLHPYHFSPPGFLHPVTVIYELRYGETEMKQVEARRSLHLRLGLPFDRPLLRIANAINMSTPNSARSNSTSKGSPLLKDVHLGIPSSGVSGGVISMVQGSYEYHHYLQDGYDDSALVEIGDKEPAFLGSRDWIGAIELSFVLDKLLGVSCKVINVRSGAELPEKCRELALHFENQGTPIMIGGGVLAYTLLGVDYDDISGDCAFLILDPHYTGSDDIKKIVNGGWCGWKKAVDSKGKHFFLQDRFYNLLLPQRPNMV</sequence>
<evidence type="ECO:0000313" key="1">
    <source>
        <dbReference type="EMBL" id="KAI8529129.1"/>
    </source>
</evidence>
<gene>
    <name evidence="1" type="ORF">RHMOL_Rhmol12G0202400</name>
</gene>
<keyword evidence="2" id="KW-1185">Reference proteome</keyword>
<accession>A0ACC0LL92</accession>